<feature type="signal peptide" evidence="2">
    <location>
        <begin position="1"/>
        <end position="20"/>
    </location>
</feature>
<reference evidence="4 5" key="1">
    <citation type="submission" date="2018-02" db="EMBL/GenBank/DDBJ databases">
        <title>Genomic Encyclopedia of Archaeal and Bacterial Type Strains, Phase II (KMG-II): from individual species to whole genera.</title>
        <authorList>
            <person name="Goeker M."/>
        </authorList>
    </citation>
    <scope>NUCLEOTIDE SEQUENCE [LARGE SCALE GENOMIC DNA]</scope>
    <source>
        <strain evidence="4 5">DSM 21165</strain>
    </source>
</reference>
<gene>
    <name evidence="4" type="ORF">CLV33_1202</name>
</gene>
<protein>
    <submittedName>
        <fullName evidence="4">RHS repeat-associated protein</fullName>
    </submittedName>
</protein>
<evidence type="ECO:0000256" key="1">
    <source>
        <dbReference type="SAM" id="MobiDB-lite"/>
    </source>
</evidence>
<dbReference type="PANTHER" id="PTHR32305">
    <property type="match status" value="1"/>
</dbReference>
<dbReference type="InterPro" id="IPR022385">
    <property type="entry name" value="Rhs_assc_core"/>
</dbReference>
<evidence type="ECO:0000313" key="5">
    <source>
        <dbReference type="Proteomes" id="UP000251545"/>
    </source>
</evidence>
<evidence type="ECO:0000256" key="2">
    <source>
        <dbReference type="SAM" id="SignalP"/>
    </source>
</evidence>
<dbReference type="Gene3D" id="2.180.10.10">
    <property type="entry name" value="RHS repeat-associated core"/>
    <property type="match status" value="2"/>
</dbReference>
<feature type="domain" description="DUF6443" evidence="3">
    <location>
        <begin position="169"/>
        <end position="315"/>
    </location>
</feature>
<feature type="chain" id="PRO_5016577870" evidence="2">
    <location>
        <begin position="21"/>
        <end position="1613"/>
    </location>
</feature>
<dbReference type="InterPro" id="IPR050708">
    <property type="entry name" value="T6SS_VgrG/RHS"/>
</dbReference>
<organism evidence="4 5">
    <name type="scientific">Jejuia pallidilutea</name>
    <dbReference type="NCBI Taxonomy" id="504487"/>
    <lineage>
        <taxon>Bacteria</taxon>
        <taxon>Pseudomonadati</taxon>
        <taxon>Bacteroidota</taxon>
        <taxon>Flavobacteriia</taxon>
        <taxon>Flavobacteriales</taxon>
        <taxon>Flavobacteriaceae</taxon>
        <taxon>Jejuia</taxon>
    </lineage>
</organism>
<name>A0A362WWX7_9FLAO</name>
<feature type="compositionally biased region" description="Pro residues" evidence="1">
    <location>
        <begin position="1572"/>
        <end position="1613"/>
    </location>
</feature>
<dbReference type="NCBIfam" id="TIGR03696">
    <property type="entry name" value="Rhs_assc_core"/>
    <property type="match status" value="1"/>
</dbReference>
<dbReference type="Pfam" id="PF20041">
    <property type="entry name" value="DUF6443"/>
    <property type="match status" value="1"/>
</dbReference>
<proteinExistence type="predicted"/>
<accession>A0A362WWX7</accession>
<evidence type="ECO:0000259" key="3">
    <source>
        <dbReference type="Pfam" id="PF20041"/>
    </source>
</evidence>
<sequence>MRHILIFAICLWFSSYCSFASESPDRKSSFTQYADYYQSWYYTSFIDGPTGGGGGSMSVNIANDQLTVTFSSGFSPNKLKPGSYHVVSLANDAPVLPSMTLGFLNLKNGSTEYNTSVKVSLSSNAIFFEHTAGNNGQLYTSVITTFQVNLATLGGGNPTSLSDENYVYTIVPQSPVKTDTELHGLNGDEKIESVTYFDGLGRSMQNVGIRAGGNGEDIVTHIAYDAYGRQDKEYLPYAINSTGGMYQSTAETATKDYYYNATRFADDFTGLTQTTVNPYSEKNLESSPLNRVLEQGAPGTDWALDKNADTDHTIKFGYAANTSNEVIYFDTEFVGGDTESPKLVLTNSHYNEGELYKTITKDENWRTYEKKDRTTEEFKDKQGRVVLKRTYDNQQAHDTHYVYDDFGNLTYVLPPLASQKTVFYEVGMINIPANSLVTGGSPTGSISIGIEKTGTNTYQFVGDIDLHNLGNSTFINGEIIDIPNLDPSLGSYINLGGVYQYDYNNDMDWTRSVRYYISNGKLYCSSYSYSYNYNTDEETNDISGANFPDITDIDNTKTLSLSNTLEGITEAETQANVQEVLDRLCYQYKYDSRNRLIEKKIPGKAWEYIVYDKLDRPVLTQDANLRADNKWLFTKYDVFGRVVYTGIYTHASLQDQNQMQGNLHTFYTTNTSNNLYESKQNAEGSYHYYSNQSFPNANMEILTVNYYDDYTFDKAGGNSETSYGITPITNVKGLATGSKVKVLTTNDWITSVTYYDAKSRPIFVYSFNDYLNTTDIVKNKLDFTGKVEEAKTVHQIIGHNKITTIDIFEYDHTGRLISQKQNINNQGEELIAKNHYDELGQLIKKDIGDIESNPLQEVDYTYNIRGWLKELNNPNWGELGDDLFTFRLGYNDLGTRLYNGNISQVEWTTSNDENSRRYNYYYDDLNRLKNAYFYEWSKNYRFNTYLNYDRNGNIISLSRGGHIVENPDYGSNTDYGTMDNLSYYYNGNQLHSVTDASGVTTGFKDGNASDAIYDNGDDDYSYDADGNMIEDKNKGITNIVYNHLNLPKDISINGNGNSGTISYIYDATGVKLKKEVSLGTNTLYAGNYIYEGASGNETLKFFNHPEGYVDASGSGYEYIYQYKDHLGNVRLSYKENTNFQQVQEVWSDGYESASGWDGSGNSWGTAISAFDSTFKRTGNYSGRLDANETTSSATAVHSNHWENINISEPTYYTVSAWVYLEDVTDNFAGIYLFMKTNAETGYYTEIITTSTRTLGQWVQLKKSVLVPPHIDKLNVRIDNRYAGKVWFDDVQILEGNTLRTEIVEENNYYPFGLEHKGYNNVVQGDEHPFKYNGMEYNEELGLDWYDFGARNYDPYLGRWMSIDPLAEIMESESPFNYGYNNPIYYRDFDGRAPKGMLDPYLVFDGQKNKLYIYDDNDTPDDPSDDVLIGTFDAHNLTIRDSQGKWEDGTYNMLDKKTRWTHTTLETKGKWAFERLLDSPNSSYGAGGIYRATSFRQTDGKKRGGMAIHAGREDRPFLTRKTKGCIRVYPEAMVAIDNAIIEFGSLTSITVKNNKSQKQRDPVSAVSTLTPSPIVPIPVPGPTPTPIVPVVPGPTPTPDPKPLPVIIPKPPIKT</sequence>
<dbReference type="EMBL" id="PVEO01000020">
    <property type="protein sequence ID" value="PQV44587.1"/>
    <property type="molecule type" value="Genomic_DNA"/>
</dbReference>
<dbReference type="InterPro" id="IPR045619">
    <property type="entry name" value="DUF6443"/>
</dbReference>
<evidence type="ECO:0000313" key="4">
    <source>
        <dbReference type="EMBL" id="PQV44587.1"/>
    </source>
</evidence>
<feature type="region of interest" description="Disordered" evidence="1">
    <location>
        <begin position="1552"/>
        <end position="1613"/>
    </location>
</feature>
<dbReference type="Proteomes" id="UP000251545">
    <property type="component" value="Unassembled WGS sequence"/>
</dbReference>
<keyword evidence="2" id="KW-0732">Signal</keyword>
<comment type="caution">
    <text evidence="4">The sequence shown here is derived from an EMBL/GenBank/DDBJ whole genome shotgun (WGS) entry which is preliminary data.</text>
</comment>
<dbReference type="PANTHER" id="PTHR32305:SF15">
    <property type="entry name" value="PROTEIN RHSA-RELATED"/>
    <property type="match status" value="1"/>
</dbReference>